<dbReference type="GO" id="GO:0008658">
    <property type="term" value="F:penicillin binding"/>
    <property type="evidence" value="ECO:0007669"/>
    <property type="project" value="InterPro"/>
</dbReference>
<dbReference type="Gene3D" id="3.40.710.10">
    <property type="entry name" value="DD-peptidase/beta-lactamase superfamily"/>
    <property type="match status" value="1"/>
</dbReference>
<organism evidence="2 3">
    <name type="scientific">Leptospira wolffii</name>
    <dbReference type="NCBI Taxonomy" id="409998"/>
    <lineage>
        <taxon>Bacteria</taxon>
        <taxon>Pseudomonadati</taxon>
        <taxon>Spirochaetota</taxon>
        <taxon>Spirochaetia</taxon>
        <taxon>Leptospirales</taxon>
        <taxon>Leptospiraceae</taxon>
        <taxon>Leptospira</taxon>
    </lineage>
</organism>
<dbReference type="RefSeq" id="WP_100757199.1">
    <property type="nucleotide sequence ID" value="NZ_NPDT01000001.1"/>
</dbReference>
<dbReference type="EMBL" id="NPDT01000001">
    <property type="protein sequence ID" value="PJZ66564.1"/>
    <property type="molecule type" value="Genomic_DNA"/>
</dbReference>
<comment type="caution">
    <text evidence="2">The sequence shown here is derived from an EMBL/GenBank/DDBJ whole genome shotgun (WGS) entry which is preliminary data.</text>
</comment>
<dbReference type="AlphaFoldDB" id="A0A2M9ZDW1"/>
<reference evidence="2 3" key="1">
    <citation type="submission" date="2017-07" db="EMBL/GenBank/DDBJ databases">
        <title>Leptospira spp. isolated from tropical soils.</title>
        <authorList>
            <person name="Thibeaux R."/>
            <person name="Iraola G."/>
            <person name="Ferres I."/>
            <person name="Bierque E."/>
            <person name="Girault D."/>
            <person name="Soupe-Gilbert M.-E."/>
            <person name="Picardeau M."/>
            <person name="Goarant C."/>
        </authorList>
    </citation>
    <scope>NUCLEOTIDE SEQUENCE [LARGE SCALE GENOMIC DNA]</scope>
    <source>
        <strain evidence="2 3">FH2-C-A2</strain>
    </source>
</reference>
<feature type="domain" description="Penicillin-binding protein transpeptidase" evidence="1">
    <location>
        <begin position="71"/>
        <end position="207"/>
    </location>
</feature>
<sequence length="279" mass="32068">MKYLRRSPVPKRIPFYREIFPIFSLLLFIISISARAESDKVSSGLRELLLSSRFKAGQKERFSVSISGDRGLLNKDYSPASTFKTYLALALLEQAGDKTKERVECSDKHVPSSPRGLDLRDALFYSSNEYFEKIFPDLGKEKLHSVLQKIGYLPKSKFSVSDWWTDMDGLKHGGRIRKTPEEIHGFWARIFQDGFGLSDRLVSDWKEVLVWSDCPDRKAVVYGKTGSWESSFWFQGSLHSKESKDYVIYTILQRGENASRTGTIRRFYELVGCEMPSLD</sequence>
<proteinExistence type="predicted"/>
<dbReference type="Proteomes" id="UP000231912">
    <property type="component" value="Unassembled WGS sequence"/>
</dbReference>
<protein>
    <submittedName>
        <fullName evidence="2">Penicillin binding protein transpeptidase domain-containing protein</fullName>
    </submittedName>
</protein>
<name>A0A2M9ZDW1_9LEPT</name>
<evidence type="ECO:0000259" key="1">
    <source>
        <dbReference type="Pfam" id="PF00905"/>
    </source>
</evidence>
<evidence type="ECO:0000313" key="3">
    <source>
        <dbReference type="Proteomes" id="UP000231912"/>
    </source>
</evidence>
<evidence type="ECO:0000313" key="2">
    <source>
        <dbReference type="EMBL" id="PJZ66564.1"/>
    </source>
</evidence>
<dbReference type="Pfam" id="PF00905">
    <property type="entry name" value="Transpeptidase"/>
    <property type="match status" value="1"/>
</dbReference>
<accession>A0A2M9ZDW1</accession>
<dbReference type="SUPFAM" id="SSF56601">
    <property type="entry name" value="beta-lactamase/transpeptidase-like"/>
    <property type="match status" value="1"/>
</dbReference>
<gene>
    <name evidence="2" type="ORF">CH371_00140</name>
</gene>
<dbReference type="InterPro" id="IPR001460">
    <property type="entry name" value="PCN-bd_Tpept"/>
</dbReference>
<dbReference type="InterPro" id="IPR012338">
    <property type="entry name" value="Beta-lactam/transpept-like"/>
</dbReference>